<dbReference type="GO" id="GO:0005829">
    <property type="term" value="C:cytosol"/>
    <property type="evidence" value="ECO:0007669"/>
    <property type="project" value="TreeGrafter"/>
</dbReference>
<organism evidence="8">
    <name type="scientific">Dictyoglomus thermophilum</name>
    <dbReference type="NCBI Taxonomy" id="14"/>
    <lineage>
        <taxon>Bacteria</taxon>
        <taxon>Pseudomonadati</taxon>
        <taxon>Dictyoglomota</taxon>
        <taxon>Dictyoglomia</taxon>
        <taxon>Dictyoglomales</taxon>
        <taxon>Dictyoglomaceae</taxon>
        <taxon>Dictyoglomus</taxon>
    </lineage>
</organism>
<dbReference type="InterPro" id="IPR036477">
    <property type="entry name" value="Formyl_transf_N_sf"/>
</dbReference>
<keyword evidence="3 6" id="KW-0658">Purine biosynthesis</keyword>
<feature type="active site" description="Proton donor" evidence="6">
    <location>
        <position position="111"/>
    </location>
</feature>
<evidence type="ECO:0000256" key="5">
    <source>
        <dbReference type="ARBA" id="ARBA00047664"/>
    </source>
</evidence>
<name>A0A7C3RKS2_DICTH</name>
<gene>
    <name evidence="6" type="primary">purN</name>
    <name evidence="8" type="ORF">ENW00_05075</name>
</gene>
<evidence type="ECO:0000259" key="7">
    <source>
        <dbReference type="Pfam" id="PF00551"/>
    </source>
</evidence>
<evidence type="ECO:0000256" key="2">
    <source>
        <dbReference type="ARBA" id="ARBA00022679"/>
    </source>
</evidence>
<comment type="function">
    <text evidence="6">Catalyzes the transfer of a formyl group from 10-formyltetrahydrofolate to 5-phospho-ribosyl-glycinamide (GAR), producing 5-phospho-ribosyl-N-formylglycinamide (FGAR) and tetrahydrofolate.</text>
</comment>
<dbReference type="PANTHER" id="PTHR43369:SF2">
    <property type="entry name" value="PHOSPHORIBOSYLGLYCINAMIDE FORMYLTRANSFERASE"/>
    <property type="match status" value="1"/>
</dbReference>
<dbReference type="Pfam" id="PF00551">
    <property type="entry name" value="Formyl_trans_N"/>
    <property type="match status" value="1"/>
</dbReference>
<dbReference type="Gene3D" id="3.40.50.170">
    <property type="entry name" value="Formyl transferase, N-terminal domain"/>
    <property type="match status" value="1"/>
</dbReference>
<dbReference type="PANTHER" id="PTHR43369">
    <property type="entry name" value="PHOSPHORIBOSYLGLYCINAMIDE FORMYLTRANSFERASE"/>
    <property type="match status" value="1"/>
</dbReference>
<evidence type="ECO:0000313" key="8">
    <source>
        <dbReference type="EMBL" id="HFX13523.1"/>
    </source>
</evidence>
<sequence length="209" mass="23752">MEKKRLGVLVSGRGSNLQALIDASKKDDYPAKVVVVISNKREAYAIERAKKENIPVYVVKREDYRSKREYEEKIREILLEYKVDLVVLAGYMKIIGKTLLDAFPWKIINIHPSLLPSFPGLEAQKKALEYGVKISGCTVHFVDEGIDSGPIIGQRAVPVYDDDTPETLAERILQEEHKLIVESVKKILTEEYKIIGRRVVFKKKGAENI</sequence>
<evidence type="ECO:0000256" key="3">
    <source>
        <dbReference type="ARBA" id="ARBA00022755"/>
    </source>
</evidence>
<dbReference type="AlphaFoldDB" id="A0A7C3RKS2"/>
<dbReference type="NCBIfam" id="TIGR00639">
    <property type="entry name" value="PurN"/>
    <property type="match status" value="1"/>
</dbReference>
<feature type="domain" description="Formyl transferase N-terminal" evidence="7">
    <location>
        <begin position="5"/>
        <end position="183"/>
    </location>
</feature>
<dbReference type="InterPro" id="IPR001555">
    <property type="entry name" value="GART_AS"/>
</dbReference>
<dbReference type="HAMAP" id="MF_01930">
    <property type="entry name" value="PurN"/>
    <property type="match status" value="1"/>
</dbReference>
<dbReference type="EMBL" id="DTIN01000014">
    <property type="protein sequence ID" value="HFX13523.1"/>
    <property type="molecule type" value="Genomic_DNA"/>
</dbReference>
<dbReference type="InterPro" id="IPR002376">
    <property type="entry name" value="Formyl_transf_N"/>
</dbReference>
<feature type="binding site" evidence="6">
    <location>
        <begin position="92"/>
        <end position="95"/>
    </location>
    <ligand>
        <name>(6R)-10-formyltetrahydrofolate</name>
        <dbReference type="ChEBI" id="CHEBI:195366"/>
    </ligand>
</feature>
<feature type="site" description="Raises pKa of active site His" evidence="6">
    <location>
        <position position="147"/>
    </location>
</feature>
<feature type="binding site" evidence="6">
    <location>
        <position position="109"/>
    </location>
    <ligand>
        <name>(6R)-10-formyltetrahydrofolate</name>
        <dbReference type="ChEBI" id="CHEBI:195366"/>
    </ligand>
</feature>
<dbReference type="FunFam" id="3.40.50.170:FF:000007">
    <property type="entry name" value="Phosphoribosylglycinamide formyltransferase"/>
    <property type="match status" value="1"/>
</dbReference>
<comment type="pathway">
    <text evidence="1 6">Purine metabolism; IMP biosynthesis via de novo pathway; N(2)-formyl-N(1)-(5-phospho-D-ribosyl)glycinamide from N(1)-(5-phospho-D-ribosyl)glycinamide (10-formyl THF route): step 1/1.</text>
</comment>
<dbReference type="CDD" id="cd08645">
    <property type="entry name" value="FMT_core_GART"/>
    <property type="match status" value="1"/>
</dbReference>
<accession>A0A7C3RKS2</accession>
<dbReference type="GO" id="GO:0006189">
    <property type="term" value="P:'de novo' IMP biosynthetic process"/>
    <property type="evidence" value="ECO:0007669"/>
    <property type="project" value="UniProtKB-UniRule"/>
</dbReference>
<evidence type="ECO:0000256" key="1">
    <source>
        <dbReference type="ARBA" id="ARBA00005054"/>
    </source>
</evidence>
<protein>
    <recommendedName>
        <fullName evidence="6">Phosphoribosylglycinamide formyltransferase</fullName>
        <ecNumber evidence="6">2.1.2.2</ecNumber>
    </recommendedName>
    <alternativeName>
        <fullName evidence="6">5'-phosphoribosylglycinamide transformylase</fullName>
    </alternativeName>
    <alternativeName>
        <fullName evidence="6">GAR transformylase</fullName>
        <shortName evidence="6">GART</shortName>
    </alternativeName>
</protein>
<dbReference type="GO" id="GO:0004644">
    <property type="term" value="F:phosphoribosylglycinamide formyltransferase activity"/>
    <property type="evidence" value="ECO:0007669"/>
    <property type="project" value="UniProtKB-UniRule"/>
</dbReference>
<dbReference type="EC" id="2.1.2.2" evidence="6"/>
<comment type="caution">
    <text evidence="8">The sequence shown here is derived from an EMBL/GenBank/DDBJ whole genome shotgun (WGS) entry which is preliminary data.</text>
</comment>
<evidence type="ECO:0000256" key="4">
    <source>
        <dbReference type="ARBA" id="ARBA00038440"/>
    </source>
</evidence>
<comment type="catalytic activity">
    <reaction evidence="5 6">
        <text>N(1)-(5-phospho-beta-D-ribosyl)glycinamide + (6R)-10-formyltetrahydrofolate = N(2)-formyl-N(1)-(5-phospho-beta-D-ribosyl)glycinamide + (6S)-5,6,7,8-tetrahydrofolate + H(+)</text>
        <dbReference type="Rhea" id="RHEA:15053"/>
        <dbReference type="ChEBI" id="CHEBI:15378"/>
        <dbReference type="ChEBI" id="CHEBI:57453"/>
        <dbReference type="ChEBI" id="CHEBI:143788"/>
        <dbReference type="ChEBI" id="CHEBI:147286"/>
        <dbReference type="ChEBI" id="CHEBI:195366"/>
        <dbReference type="EC" id="2.1.2.2"/>
    </reaction>
</comment>
<evidence type="ECO:0000256" key="6">
    <source>
        <dbReference type="HAMAP-Rule" id="MF_01930"/>
    </source>
</evidence>
<proteinExistence type="inferred from homology"/>
<feature type="binding site" evidence="6">
    <location>
        <position position="68"/>
    </location>
    <ligand>
        <name>(6R)-10-formyltetrahydrofolate</name>
        <dbReference type="ChEBI" id="CHEBI:195366"/>
    </ligand>
</feature>
<feature type="binding site" evidence="6">
    <location>
        <begin position="14"/>
        <end position="16"/>
    </location>
    <ligand>
        <name>N(1)-(5-phospho-beta-D-ribosyl)glycinamide</name>
        <dbReference type="ChEBI" id="CHEBI:143788"/>
    </ligand>
</feature>
<dbReference type="SUPFAM" id="SSF53328">
    <property type="entry name" value="Formyltransferase"/>
    <property type="match status" value="1"/>
</dbReference>
<dbReference type="UniPathway" id="UPA00074">
    <property type="reaction ID" value="UER00126"/>
</dbReference>
<reference evidence="8" key="1">
    <citation type="journal article" date="2020" name="mSystems">
        <title>Genome- and Community-Level Interaction Insights into Carbon Utilization and Element Cycling Functions of Hydrothermarchaeota in Hydrothermal Sediment.</title>
        <authorList>
            <person name="Zhou Z."/>
            <person name="Liu Y."/>
            <person name="Xu W."/>
            <person name="Pan J."/>
            <person name="Luo Z.H."/>
            <person name="Li M."/>
        </authorList>
    </citation>
    <scope>NUCLEOTIDE SEQUENCE [LARGE SCALE GENOMIC DNA]</scope>
    <source>
        <strain evidence="8">SpSt-81</strain>
    </source>
</reference>
<dbReference type="InterPro" id="IPR004607">
    <property type="entry name" value="GART"/>
</dbReference>
<keyword evidence="2 6" id="KW-0808">Transferase</keyword>
<comment type="similarity">
    <text evidence="4 6">Belongs to the GART family.</text>
</comment>
<dbReference type="PROSITE" id="PS00373">
    <property type="entry name" value="GART"/>
    <property type="match status" value="1"/>
</dbReference>